<keyword evidence="2" id="KW-1185">Reference proteome</keyword>
<organism evidence="1 2">
    <name type="scientific">Gossypium lobatum</name>
    <dbReference type="NCBI Taxonomy" id="34289"/>
    <lineage>
        <taxon>Eukaryota</taxon>
        <taxon>Viridiplantae</taxon>
        <taxon>Streptophyta</taxon>
        <taxon>Embryophyta</taxon>
        <taxon>Tracheophyta</taxon>
        <taxon>Spermatophyta</taxon>
        <taxon>Magnoliopsida</taxon>
        <taxon>eudicotyledons</taxon>
        <taxon>Gunneridae</taxon>
        <taxon>Pentapetalae</taxon>
        <taxon>rosids</taxon>
        <taxon>malvids</taxon>
        <taxon>Malvales</taxon>
        <taxon>Malvaceae</taxon>
        <taxon>Malvoideae</taxon>
        <taxon>Gossypium</taxon>
    </lineage>
</organism>
<proteinExistence type="predicted"/>
<dbReference type="EMBL" id="JABEZX010000011">
    <property type="protein sequence ID" value="MBA0570726.1"/>
    <property type="molecule type" value="Genomic_DNA"/>
</dbReference>
<comment type="caution">
    <text evidence="1">The sequence shown here is derived from an EMBL/GenBank/DDBJ whole genome shotgun (WGS) entry which is preliminary data.</text>
</comment>
<gene>
    <name evidence="1" type="ORF">Golob_004342</name>
</gene>
<dbReference type="AlphaFoldDB" id="A0A7J8N1D4"/>
<evidence type="ECO:0000313" key="2">
    <source>
        <dbReference type="Proteomes" id="UP000593572"/>
    </source>
</evidence>
<name>A0A7J8N1D4_9ROSI</name>
<accession>A0A7J8N1D4</accession>
<evidence type="ECO:0000313" key="1">
    <source>
        <dbReference type="EMBL" id="MBA0570726.1"/>
    </source>
</evidence>
<dbReference type="Proteomes" id="UP000593572">
    <property type="component" value="Unassembled WGS sequence"/>
</dbReference>
<sequence>MKIGLHSKRNLSTFETIGTNLYLITNPLSLRN</sequence>
<protein>
    <submittedName>
        <fullName evidence="1">Uncharacterized protein</fullName>
    </submittedName>
</protein>
<reference evidence="1 2" key="1">
    <citation type="journal article" date="2019" name="Genome Biol. Evol.">
        <title>Insights into the evolution of the New World diploid cottons (Gossypium, subgenus Houzingenia) based on genome sequencing.</title>
        <authorList>
            <person name="Grover C.E."/>
            <person name="Arick M.A. 2nd"/>
            <person name="Thrash A."/>
            <person name="Conover J.L."/>
            <person name="Sanders W.S."/>
            <person name="Peterson D.G."/>
            <person name="Frelichowski J.E."/>
            <person name="Scheffler J.A."/>
            <person name="Scheffler B.E."/>
            <person name="Wendel J.F."/>
        </authorList>
    </citation>
    <scope>NUCLEOTIDE SEQUENCE [LARGE SCALE GENOMIC DNA]</scope>
    <source>
        <strain evidence="1">157</strain>
        <tissue evidence="1">Leaf</tissue>
    </source>
</reference>